<keyword evidence="8" id="KW-1133">Transmembrane helix</keyword>
<accession>A0A1L8CKN0</accession>
<dbReference type="SUPFAM" id="SSF47384">
    <property type="entry name" value="Homodimeric domain of signal transducing histidine kinase"/>
    <property type="match status" value="1"/>
</dbReference>
<dbReference type="Pfam" id="PF00672">
    <property type="entry name" value="HAMP"/>
    <property type="match status" value="1"/>
</dbReference>
<dbReference type="PRINTS" id="PR00344">
    <property type="entry name" value="BCTRLSENSOR"/>
</dbReference>
<evidence type="ECO:0000256" key="4">
    <source>
        <dbReference type="ARBA" id="ARBA00022553"/>
    </source>
</evidence>
<name>A0A1L8CKN0_9PROT</name>
<dbReference type="Gene3D" id="1.10.8.500">
    <property type="entry name" value="HAMP domain in histidine kinase"/>
    <property type="match status" value="1"/>
</dbReference>
<evidence type="ECO:0000256" key="5">
    <source>
        <dbReference type="ARBA" id="ARBA00022679"/>
    </source>
</evidence>
<dbReference type="InterPro" id="IPR003661">
    <property type="entry name" value="HisK_dim/P_dom"/>
</dbReference>
<keyword evidence="5" id="KW-0808">Transferase</keyword>
<evidence type="ECO:0000256" key="3">
    <source>
        <dbReference type="ARBA" id="ARBA00012438"/>
    </source>
</evidence>
<dbReference type="SMART" id="SM00387">
    <property type="entry name" value="HATPase_c"/>
    <property type="match status" value="1"/>
</dbReference>
<organism evidence="14 15">
    <name type="scientific">Mariprofundus micogutta</name>
    <dbReference type="NCBI Taxonomy" id="1921010"/>
    <lineage>
        <taxon>Bacteria</taxon>
        <taxon>Pseudomonadati</taxon>
        <taxon>Pseudomonadota</taxon>
        <taxon>Candidatius Mariprofundia</taxon>
        <taxon>Mariprofundales</taxon>
        <taxon>Mariprofundaceae</taxon>
        <taxon>Mariprofundus</taxon>
    </lineage>
</organism>
<dbReference type="SUPFAM" id="SSF52172">
    <property type="entry name" value="CheY-like"/>
    <property type="match status" value="1"/>
</dbReference>
<dbReference type="InterPro" id="IPR011006">
    <property type="entry name" value="CheY-like_superfamily"/>
</dbReference>
<evidence type="ECO:0000256" key="2">
    <source>
        <dbReference type="ARBA" id="ARBA00004370"/>
    </source>
</evidence>
<dbReference type="InterPro" id="IPR005467">
    <property type="entry name" value="His_kinase_dom"/>
</dbReference>
<dbReference type="PROSITE" id="PS50109">
    <property type="entry name" value="HIS_KIN"/>
    <property type="match status" value="1"/>
</dbReference>
<reference evidence="14 15" key="1">
    <citation type="journal article" date="2017" name="Arch. Microbiol.">
        <title>Mariprofundus micogutta sp. nov., a novel iron-oxidizing zetaproteobacterium isolated from a deep-sea hydrothermal field at the Bayonnaise knoll of the Izu-Ogasawara arc, and a description of Mariprofundales ord. nov. and Zetaproteobacteria classis nov.</title>
        <authorList>
            <person name="Makita H."/>
            <person name="Tanaka E."/>
            <person name="Mitsunobu S."/>
            <person name="Miyazaki M."/>
            <person name="Nunoura T."/>
            <person name="Uematsu K."/>
            <person name="Takaki Y."/>
            <person name="Nishi S."/>
            <person name="Shimamura S."/>
            <person name="Takai K."/>
        </authorList>
    </citation>
    <scope>NUCLEOTIDE SEQUENCE [LARGE SCALE GENOMIC DNA]</scope>
    <source>
        <strain evidence="14 15">ET2</strain>
    </source>
</reference>
<dbReference type="InterPro" id="IPR000700">
    <property type="entry name" value="PAS-assoc_C"/>
</dbReference>
<dbReference type="InterPro" id="IPR003660">
    <property type="entry name" value="HAMP_dom"/>
</dbReference>
<dbReference type="GO" id="GO:0016020">
    <property type="term" value="C:membrane"/>
    <property type="evidence" value="ECO:0007669"/>
    <property type="project" value="UniProtKB-SubCell"/>
</dbReference>
<dbReference type="Gene3D" id="3.40.50.2300">
    <property type="match status" value="1"/>
</dbReference>
<comment type="catalytic activity">
    <reaction evidence="1">
        <text>ATP + protein L-histidine = ADP + protein N-phospho-L-histidine.</text>
        <dbReference type="EC" id="2.7.13.3"/>
    </reaction>
</comment>
<dbReference type="CDD" id="cd00156">
    <property type="entry name" value="REC"/>
    <property type="match status" value="1"/>
</dbReference>
<comment type="caution">
    <text evidence="14">The sequence shown here is derived from an EMBL/GenBank/DDBJ whole genome shotgun (WGS) entry which is preliminary data.</text>
</comment>
<dbReference type="NCBIfam" id="TIGR00229">
    <property type="entry name" value="sensory_box"/>
    <property type="match status" value="1"/>
</dbReference>
<dbReference type="SMART" id="SM00086">
    <property type="entry name" value="PAC"/>
    <property type="match status" value="1"/>
</dbReference>
<evidence type="ECO:0000259" key="11">
    <source>
        <dbReference type="PROSITE" id="PS50112"/>
    </source>
</evidence>
<protein>
    <recommendedName>
        <fullName evidence="3">histidine kinase</fullName>
        <ecNumber evidence="3">2.7.13.3</ecNumber>
    </recommendedName>
</protein>
<evidence type="ECO:0000259" key="12">
    <source>
        <dbReference type="PROSITE" id="PS50113"/>
    </source>
</evidence>
<evidence type="ECO:0000313" key="14">
    <source>
        <dbReference type="EMBL" id="GAV19463.1"/>
    </source>
</evidence>
<dbReference type="SMART" id="SM00448">
    <property type="entry name" value="REC"/>
    <property type="match status" value="1"/>
</dbReference>
<feature type="transmembrane region" description="Helical" evidence="8">
    <location>
        <begin position="280"/>
        <end position="305"/>
    </location>
</feature>
<evidence type="ECO:0000259" key="9">
    <source>
        <dbReference type="PROSITE" id="PS50109"/>
    </source>
</evidence>
<dbReference type="SMART" id="SM00091">
    <property type="entry name" value="PAS"/>
    <property type="match status" value="1"/>
</dbReference>
<evidence type="ECO:0000256" key="7">
    <source>
        <dbReference type="PROSITE-ProRule" id="PRU00169"/>
    </source>
</evidence>
<dbReference type="PROSITE" id="PS50113">
    <property type="entry name" value="PAC"/>
    <property type="match status" value="1"/>
</dbReference>
<dbReference type="InterPro" id="IPR036097">
    <property type="entry name" value="HisK_dim/P_sf"/>
</dbReference>
<dbReference type="Pfam" id="PF02518">
    <property type="entry name" value="HATPase_c"/>
    <property type="match status" value="1"/>
</dbReference>
<dbReference type="Pfam" id="PF00072">
    <property type="entry name" value="Response_reg"/>
    <property type="match status" value="1"/>
</dbReference>
<dbReference type="Gene3D" id="3.30.565.10">
    <property type="entry name" value="Histidine kinase-like ATPase, C-terminal domain"/>
    <property type="match status" value="1"/>
</dbReference>
<dbReference type="SUPFAM" id="SSF55785">
    <property type="entry name" value="PYP-like sensor domain (PAS domain)"/>
    <property type="match status" value="1"/>
</dbReference>
<dbReference type="Gene3D" id="1.10.287.130">
    <property type="match status" value="1"/>
</dbReference>
<dbReference type="Pfam" id="PF13426">
    <property type="entry name" value="PAS_9"/>
    <property type="match status" value="1"/>
</dbReference>
<dbReference type="InterPro" id="IPR036890">
    <property type="entry name" value="HATPase_C_sf"/>
</dbReference>
<keyword evidence="8" id="KW-0472">Membrane</keyword>
<keyword evidence="15" id="KW-1185">Reference proteome</keyword>
<dbReference type="RefSeq" id="WP_072658644.1">
    <property type="nucleotide sequence ID" value="NZ_BDFD01000002.1"/>
</dbReference>
<dbReference type="SUPFAM" id="SSF55874">
    <property type="entry name" value="ATPase domain of HSP90 chaperone/DNA topoisomerase II/histidine kinase"/>
    <property type="match status" value="1"/>
</dbReference>
<feature type="domain" description="Response regulatory" evidence="10">
    <location>
        <begin position="742"/>
        <end position="857"/>
    </location>
</feature>
<dbReference type="InterPro" id="IPR001610">
    <property type="entry name" value="PAC"/>
</dbReference>
<dbReference type="SMART" id="SM00304">
    <property type="entry name" value="HAMP"/>
    <property type="match status" value="1"/>
</dbReference>
<feature type="domain" description="Histidine kinase" evidence="9">
    <location>
        <begin position="497"/>
        <end position="722"/>
    </location>
</feature>
<dbReference type="STRING" id="1921010.MMIC_P0397"/>
<feature type="modified residue" description="4-aspartylphosphate" evidence="7">
    <location>
        <position position="793"/>
    </location>
</feature>
<dbReference type="InterPro" id="IPR004358">
    <property type="entry name" value="Sig_transdc_His_kin-like_C"/>
</dbReference>
<dbReference type="InterPro" id="IPR003594">
    <property type="entry name" value="HATPase_dom"/>
</dbReference>
<comment type="subcellular location">
    <subcellularLocation>
        <location evidence="2">Membrane</location>
    </subcellularLocation>
</comment>
<evidence type="ECO:0000256" key="1">
    <source>
        <dbReference type="ARBA" id="ARBA00000085"/>
    </source>
</evidence>
<evidence type="ECO:0000259" key="13">
    <source>
        <dbReference type="PROSITE" id="PS50885"/>
    </source>
</evidence>
<dbReference type="EMBL" id="BDFD01000002">
    <property type="protein sequence ID" value="GAV19463.1"/>
    <property type="molecule type" value="Genomic_DNA"/>
</dbReference>
<dbReference type="Proteomes" id="UP000231632">
    <property type="component" value="Unassembled WGS sequence"/>
</dbReference>
<dbReference type="PROSITE" id="PS50110">
    <property type="entry name" value="RESPONSE_REGULATORY"/>
    <property type="match status" value="1"/>
</dbReference>
<dbReference type="SUPFAM" id="SSF158472">
    <property type="entry name" value="HAMP domain-like"/>
    <property type="match status" value="1"/>
</dbReference>
<feature type="domain" description="PAC" evidence="12">
    <location>
        <begin position="431"/>
        <end position="484"/>
    </location>
</feature>
<dbReference type="Gene3D" id="3.30.450.20">
    <property type="entry name" value="PAS domain"/>
    <property type="match status" value="2"/>
</dbReference>
<evidence type="ECO:0000313" key="15">
    <source>
        <dbReference type="Proteomes" id="UP000231632"/>
    </source>
</evidence>
<dbReference type="CDD" id="cd00082">
    <property type="entry name" value="HisKA"/>
    <property type="match status" value="1"/>
</dbReference>
<keyword evidence="6" id="KW-0418">Kinase</keyword>
<keyword evidence="8" id="KW-0812">Transmembrane</keyword>
<evidence type="ECO:0000256" key="6">
    <source>
        <dbReference type="ARBA" id="ARBA00022777"/>
    </source>
</evidence>
<feature type="domain" description="PAS" evidence="11">
    <location>
        <begin position="360"/>
        <end position="406"/>
    </location>
</feature>
<dbReference type="PANTHER" id="PTHR43065">
    <property type="entry name" value="SENSOR HISTIDINE KINASE"/>
    <property type="match status" value="1"/>
</dbReference>
<dbReference type="GO" id="GO:0000155">
    <property type="term" value="F:phosphorelay sensor kinase activity"/>
    <property type="evidence" value="ECO:0007669"/>
    <property type="project" value="InterPro"/>
</dbReference>
<sequence length="861" mass="95847">MFSAKKLPLKAAWYGLIFLASLLPALALSPWLSQQAHSLLLDRAMLEEELFHKEMEIHLRLETERLVSVLLNKSDPISYFMRDGDKLDLTRKLIQKIIRRESMINTTTLYDRHANIIISSHRGKHTPAHIDKDSPAFAIPMFNRTYIGSPGLLSDNHYEFMIAVPIVTGSDVSGVMISTININDFWHHIRSKVADHNSMVYLVDGRGSLLTHLSETRHQQGDLLSDKAIVRSLLAGKDWHKPEVYEGFEGNNVFGIATLVRGLHWGLISEIPSSTIISPIISSLTALTLIVVLLHVIFGLISLLFTKRLLSPISDLAQVVKRATQGDYRHEVHTSAYREIDDLSTSFNTMIHEIENRENSLRKLSQAIEQAGESIIITNRDGIIEYVNPAFSHMTGFSRDEIIGKSPGILSSGRQNKAFYTQMWESILSGESWEGMLTDRKKDGSLYPVMMNIAAIYAGDEITHFVAIQQDMSEQNQLEEQLRQSQKMESLGTLVGGIAHDFNNILGAMTGNMYLIKKRAADNEMITDKVEKLESLAFSAANMISQLLAFSRQASVQMDTISLTSFIRDSLSLSSSSISENISLTTRITEEPLAILGDATQLQQILMNLLNNARDAVENTENPAITVSVQPFHATQQFLQQHHELSAETYARISISDNGMGISEDNLNNIFEPFFTTKDIGKGSGLGLSMVFGAMHTHGGTIEVESTPGTGTTFHLYFPARDMTEITTEHEQAIETAGHGELLLLADDEAQVLETNKEVLETLGYKVLTASNGRDAIHLFKQHKHEIQLVLTDVVMPGMGGVAMAEEILQIKANTPIIYTTGYDKEQVLPDQVMENALILTKPLDVPELSQQVSRLLSQDD</sequence>
<evidence type="ECO:0000259" key="10">
    <source>
        <dbReference type="PROSITE" id="PS50110"/>
    </source>
</evidence>
<dbReference type="InterPro" id="IPR001789">
    <property type="entry name" value="Sig_transdc_resp-reg_receiver"/>
</dbReference>
<dbReference type="EC" id="2.7.13.3" evidence="3"/>
<dbReference type="CDD" id="cd06225">
    <property type="entry name" value="HAMP"/>
    <property type="match status" value="1"/>
</dbReference>
<dbReference type="CDD" id="cd00130">
    <property type="entry name" value="PAS"/>
    <property type="match status" value="1"/>
</dbReference>
<dbReference type="InterPro" id="IPR000014">
    <property type="entry name" value="PAS"/>
</dbReference>
<proteinExistence type="predicted"/>
<gene>
    <name evidence="14" type="ORF">MMIC_P0397</name>
</gene>
<dbReference type="AlphaFoldDB" id="A0A1L8CKN0"/>
<dbReference type="PANTHER" id="PTHR43065:SF42">
    <property type="entry name" value="TWO-COMPONENT SENSOR PPRA"/>
    <property type="match status" value="1"/>
</dbReference>
<dbReference type="PROSITE" id="PS50112">
    <property type="entry name" value="PAS"/>
    <property type="match status" value="1"/>
</dbReference>
<dbReference type="InterPro" id="IPR035965">
    <property type="entry name" value="PAS-like_dom_sf"/>
</dbReference>
<evidence type="ECO:0000256" key="8">
    <source>
        <dbReference type="SAM" id="Phobius"/>
    </source>
</evidence>
<keyword evidence="4 7" id="KW-0597">Phosphoprotein</keyword>
<dbReference type="PROSITE" id="PS50885">
    <property type="entry name" value="HAMP"/>
    <property type="match status" value="1"/>
</dbReference>
<dbReference type="OrthoDB" id="5288456at2"/>
<feature type="domain" description="HAMP" evidence="13">
    <location>
        <begin position="307"/>
        <end position="359"/>
    </location>
</feature>